<dbReference type="Pfam" id="PF02281">
    <property type="entry name" value="Dimer_Tnp_Tn5"/>
    <property type="match status" value="1"/>
</dbReference>
<dbReference type="InterPro" id="IPR003201">
    <property type="entry name" value="Transposase_Tn5"/>
</dbReference>
<sequence length="52" mass="6056">TVYEAVRWIGQLGGFLGRKNDGEPGITVIWRGWQRLQDIATTWYLVKERTYG</sequence>
<evidence type="ECO:0000313" key="2">
    <source>
        <dbReference type="EMBL" id="VAW40289.1"/>
    </source>
</evidence>
<feature type="domain" description="Transposase Tn5 dimerisation" evidence="1">
    <location>
        <begin position="3"/>
        <end position="37"/>
    </location>
</feature>
<dbReference type="InterPro" id="IPR012337">
    <property type="entry name" value="RNaseH-like_sf"/>
</dbReference>
<dbReference type="InterPro" id="IPR014737">
    <property type="entry name" value="Transposase_Tn5-like_C"/>
</dbReference>
<accession>A0A3B0VTV7</accession>
<protein>
    <recommendedName>
        <fullName evidence="1">Transposase Tn5 dimerisation domain-containing protein</fullName>
    </recommendedName>
</protein>
<feature type="non-terminal residue" evidence="2">
    <location>
        <position position="1"/>
    </location>
</feature>
<dbReference type="Gene3D" id="1.10.740.10">
    <property type="entry name" value="Transferase Inhibitor Protein From Tn5, Chain"/>
    <property type="match status" value="1"/>
</dbReference>
<gene>
    <name evidence="2" type="ORF">MNBD_CHLOROFLEXI01-4842</name>
</gene>
<organism evidence="2">
    <name type="scientific">hydrothermal vent metagenome</name>
    <dbReference type="NCBI Taxonomy" id="652676"/>
    <lineage>
        <taxon>unclassified sequences</taxon>
        <taxon>metagenomes</taxon>
        <taxon>ecological metagenomes</taxon>
    </lineage>
</organism>
<evidence type="ECO:0000259" key="1">
    <source>
        <dbReference type="Pfam" id="PF02281"/>
    </source>
</evidence>
<dbReference type="EMBL" id="UOEU01000787">
    <property type="protein sequence ID" value="VAW40289.1"/>
    <property type="molecule type" value="Genomic_DNA"/>
</dbReference>
<name>A0A3B0VTV7_9ZZZZ</name>
<dbReference type="SUPFAM" id="SSF53098">
    <property type="entry name" value="Ribonuclease H-like"/>
    <property type="match status" value="1"/>
</dbReference>
<dbReference type="AlphaFoldDB" id="A0A3B0VTV7"/>
<proteinExistence type="predicted"/>
<reference evidence="2" key="1">
    <citation type="submission" date="2018-06" db="EMBL/GenBank/DDBJ databases">
        <authorList>
            <person name="Zhirakovskaya E."/>
        </authorList>
    </citation>
    <scope>NUCLEOTIDE SEQUENCE</scope>
</reference>